<protein>
    <submittedName>
        <fullName evidence="1">Uncharacterized protein</fullName>
    </submittedName>
</protein>
<evidence type="ECO:0000313" key="1">
    <source>
        <dbReference type="EMBL" id="KAK3045089.1"/>
    </source>
</evidence>
<reference evidence="1" key="1">
    <citation type="submission" date="2024-09" db="EMBL/GenBank/DDBJ databases">
        <title>Black Yeasts Isolated from many extreme environments.</title>
        <authorList>
            <person name="Coleine C."/>
            <person name="Stajich J.E."/>
            <person name="Selbmann L."/>
        </authorList>
    </citation>
    <scope>NUCLEOTIDE SEQUENCE</scope>
    <source>
        <strain evidence="1">CCFEE 5737</strain>
    </source>
</reference>
<comment type="caution">
    <text evidence="1">The sequence shown here is derived from an EMBL/GenBank/DDBJ whole genome shotgun (WGS) entry which is preliminary data.</text>
</comment>
<gene>
    <name evidence="1" type="ORF">LTS18_014604</name>
</gene>
<sequence length="106" mass="11952">MEYDTETPASCTSDKTSFAYVSARERWPVIITGGIDDVHRATAASSDAEAQAEGKQIVEKLAKLKYELQHNRRLTPIEDDGESDVAAYNKELEQRGNPTWHDVQWL</sequence>
<dbReference type="EMBL" id="JAWDJW010011039">
    <property type="protein sequence ID" value="KAK3045089.1"/>
    <property type="molecule type" value="Genomic_DNA"/>
</dbReference>
<evidence type="ECO:0000313" key="2">
    <source>
        <dbReference type="Proteomes" id="UP001186974"/>
    </source>
</evidence>
<organism evidence="1 2">
    <name type="scientific">Coniosporium uncinatum</name>
    <dbReference type="NCBI Taxonomy" id="93489"/>
    <lineage>
        <taxon>Eukaryota</taxon>
        <taxon>Fungi</taxon>
        <taxon>Dikarya</taxon>
        <taxon>Ascomycota</taxon>
        <taxon>Pezizomycotina</taxon>
        <taxon>Dothideomycetes</taxon>
        <taxon>Dothideomycetes incertae sedis</taxon>
        <taxon>Coniosporium</taxon>
    </lineage>
</organism>
<proteinExistence type="predicted"/>
<feature type="non-terminal residue" evidence="1">
    <location>
        <position position="106"/>
    </location>
</feature>
<accession>A0ACC3CVP8</accession>
<name>A0ACC3CVP8_9PEZI</name>
<keyword evidence="2" id="KW-1185">Reference proteome</keyword>
<dbReference type="Proteomes" id="UP001186974">
    <property type="component" value="Unassembled WGS sequence"/>
</dbReference>